<comment type="similarity">
    <text evidence="1 7">Belongs to the class-II pyridine nucleotide-disulfide oxidoreductase family.</text>
</comment>
<name>A0A971S1M3_9BACT</name>
<evidence type="ECO:0000259" key="9">
    <source>
        <dbReference type="Pfam" id="PF07992"/>
    </source>
</evidence>
<dbReference type="EMBL" id="JAAYEE010000128">
    <property type="protein sequence ID" value="NLW35387.1"/>
    <property type="molecule type" value="Genomic_DNA"/>
</dbReference>
<dbReference type="PRINTS" id="PR00368">
    <property type="entry name" value="FADPNR"/>
</dbReference>
<dbReference type="Pfam" id="PF07992">
    <property type="entry name" value="Pyr_redox_2"/>
    <property type="match status" value="1"/>
</dbReference>
<evidence type="ECO:0000256" key="5">
    <source>
        <dbReference type="ARBA" id="ARBA00023157"/>
    </source>
</evidence>
<dbReference type="GO" id="GO:0004791">
    <property type="term" value="F:thioredoxin-disulfide reductase (NADPH) activity"/>
    <property type="evidence" value="ECO:0007669"/>
    <property type="project" value="UniProtKB-UniRule"/>
</dbReference>
<proteinExistence type="inferred from homology"/>
<dbReference type="GO" id="GO:0019430">
    <property type="term" value="P:removal of superoxide radicals"/>
    <property type="evidence" value="ECO:0007669"/>
    <property type="project" value="UniProtKB-UniRule"/>
</dbReference>
<evidence type="ECO:0000256" key="8">
    <source>
        <dbReference type="RuleBase" id="RU003881"/>
    </source>
</evidence>
<keyword evidence="8" id="KW-0521">NADP</keyword>
<dbReference type="Proteomes" id="UP000777265">
    <property type="component" value="Unassembled WGS sequence"/>
</dbReference>
<dbReference type="NCBIfam" id="TIGR01292">
    <property type="entry name" value="TRX_reduct"/>
    <property type="match status" value="1"/>
</dbReference>
<comment type="cofactor">
    <cofactor evidence="8">
        <name>FAD</name>
        <dbReference type="ChEBI" id="CHEBI:57692"/>
    </cofactor>
    <text evidence="8">Binds 1 FAD per subunit.</text>
</comment>
<organism evidence="10 11">
    <name type="scientific">Syntrophorhabdus aromaticivorans</name>
    <dbReference type="NCBI Taxonomy" id="328301"/>
    <lineage>
        <taxon>Bacteria</taxon>
        <taxon>Pseudomonadati</taxon>
        <taxon>Thermodesulfobacteriota</taxon>
        <taxon>Syntrophorhabdia</taxon>
        <taxon>Syntrophorhabdales</taxon>
        <taxon>Syntrophorhabdaceae</taxon>
        <taxon>Syntrophorhabdus</taxon>
    </lineage>
</organism>
<comment type="caution">
    <text evidence="10">The sequence shown here is derived from an EMBL/GenBank/DDBJ whole genome shotgun (WGS) entry which is preliminary data.</text>
</comment>
<dbReference type="EC" id="1.8.1.9" evidence="7"/>
<dbReference type="PANTHER" id="PTHR48105">
    <property type="entry name" value="THIOREDOXIN REDUCTASE 1-RELATED-RELATED"/>
    <property type="match status" value="1"/>
</dbReference>
<comment type="catalytic activity">
    <reaction evidence="7">
        <text>[thioredoxin]-dithiol + NADP(+) = [thioredoxin]-disulfide + NADPH + H(+)</text>
        <dbReference type="Rhea" id="RHEA:20345"/>
        <dbReference type="Rhea" id="RHEA-COMP:10698"/>
        <dbReference type="Rhea" id="RHEA-COMP:10700"/>
        <dbReference type="ChEBI" id="CHEBI:15378"/>
        <dbReference type="ChEBI" id="CHEBI:29950"/>
        <dbReference type="ChEBI" id="CHEBI:50058"/>
        <dbReference type="ChEBI" id="CHEBI:57783"/>
        <dbReference type="ChEBI" id="CHEBI:58349"/>
        <dbReference type="EC" id="1.8.1.9"/>
    </reaction>
</comment>
<dbReference type="InterPro" id="IPR005982">
    <property type="entry name" value="Thioredox_Rdtase"/>
</dbReference>
<dbReference type="PRINTS" id="PR00469">
    <property type="entry name" value="PNDRDTASEII"/>
</dbReference>
<dbReference type="InterPro" id="IPR036188">
    <property type="entry name" value="FAD/NAD-bd_sf"/>
</dbReference>
<dbReference type="SUPFAM" id="SSF51905">
    <property type="entry name" value="FAD/NAD(P)-binding domain"/>
    <property type="match status" value="1"/>
</dbReference>
<evidence type="ECO:0000256" key="3">
    <source>
        <dbReference type="ARBA" id="ARBA00022827"/>
    </source>
</evidence>
<keyword evidence="2 7" id="KW-0285">Flavoprotein</keyword>
<evidence type="ECO:0000256" key="4">
    <source>
        <dbReference type="ARBA" id="ARBA00023002"/>
    </source>
</evidence>
<keyword evidence="3 7" id="KW-0274">FAD</keyword>
<evidence type="ECO:0000313" key="10">
    <source>
        <dbReference type="EMBL" id="NLW35387.1"/>
    </source>
</evidence>
<dbReference type="GO" id="GO:0005737">
    <property type="term" value="C:cytoplasm"/>
    <property type="evidence" value="ECO:0007669"/>
    <property type="project" value="InterPro"/>
</dbReference>
<sequence length="308" mass="33741">MSEFHEAIIIGGGPAGLTVGIYLMRAGIDAVLVEKMAVGGTPMNYEHVENYPGFPEGISSKELMRRMAEQARRFGLVMKEFIEVEDVACENDRFTVRAGNETFESLGVVVSTGTVSLKIGIPGEAEFVGRGVSYCATCDGAFFRNLDVAIIGGGDAAVQEGLSLANIARRVYVVHRRDALRAQKIIQDRAFKNEKMQFLWNKIPIAVEGKEQVESLLIEDTKTRERSRVKVDGVFVYVGARPDTDFLGDLVVRNETGFIVTNEDLATKTAGLYIAGDARRKSLRQIATAVGDGALAAVNLERYILEKR</sequence>
<evidence type="ECO:0000256" key="6">
    <source>
        <dbReference type="ARBA" id="ARBA00023284"/>
    </source>
</evidence>
<dbReference type="Gene3D" id="3.50.50.60">
    <property type="entry name" value="FAD/NAD(P)-binding domain"/>
    <property type="match status" value="2"/>
</dbReference>
<reference evidence="10" key="1">
    <citation type="journal article" date="2020" name="Biotechnol. Biofuels">
        <title>New insights from the biogas microbiome by comprehensive genome-resolved metagenomics of nearly 1600 species originating from multiple anaerobic digesters.</title>
        <authorList>
            <person name="Campanaro S."/>
            <person name="Treu L."/>
            <person name="Rodriguez-R L.M."/>
            <person name="Kovalovszki A."/>
            <person name="Ziels R.M."/>
            <person name="Maus I."/>
            <person name="Zhu X."/>
            <person name="Kougias P.G."/>
            <person name="Basile A."/>
            <person name="Luo G."/>
            <person name="Schluter A."/>
            <person name="Konstantinidis K.T."/>
            <person name="Angelidaki I."/>
        </authorList>
    </citation>
    <scope>NUCLEOTIDE SEQUENCE</scope>
    <source>
        <strain evidence="10">AS06rmzACSIP_7</strain>
    </source>
</reference>
<keyword evidence="5" id="KW-1015">Disulfide bond</keyword>
<dbReference type="InterPro" id="IPR008255">
    <property type="entry name" value="Pyr_nucl-diS_OxRdtase_2_AS"/>
</dbReference>
<keyword evidence="4 7" id="KW-0560">Oxidoreductase</keyword>
<evidence type="ECO:0000256" key="2">
    <source>
        <dbReference type="ARBA" id="ARBA00022630"/>
    </source>
</evidence>
<dbReference type="AlphaFoldDB" id="A0A971S1M3"/>
<evidence type="ECO:0000256" key="7">
    <source>
        <dbReference type="RuleBase" id="RU003880"/>
    </source>
</evidence>
<comment type="subunit">
    <text evidence="7">Homodimer.</text>
</comment>
<dbReference type="InterPro" id="IPR023753">
    <property type="entry name" value="FAD/NAD-binding_dom"/>
</dbReference>
<dbReference type="PROSITE" id="PS00573">
    <property type="entry name" value="PYRIDINE_REDOX_2"/>
    <property type="match status" value="1"/>
</dbReference>
<feature type="domain" description="FAD/NAD(P)-binding" evidence="9">
    <location>
        <begin position="7"/>
        <end position="293"/>
    </location>
</feature>
<keyword evidence="6 7" id="KW-0676">Redox-active center</keyword>
<evidence type="ECO:0000313" key="11">
    <source>
        <dbReference type="Proteomes" id="UP000777265"/>
    </source>
</evidence>
<reference evidence="10" key="2">
    <citation type="submission" date="2020-01" db="EMBL/GenBank/DDBJ databases">
        <authorList>
            <person name="Campanaro S."/>
        </authorList>
    </citation>
    <scope>NUCLEOTIDE SEQUENCE</scope>
    <source>
        <strain evidence="10">AS06rmzACSIP_7</strain>
    </source>
</reference>
<gene>
    <name evidence="10" type="primary">trxB</name>
    <name evidence="10" type="ORF">GXY80_07895</name>
</gene>
<dbReference type="InterPro" id="IPR050097">
    <property type="entry name" value="Ferredoxin-NADP_redctase_2"/>
</dbReference>
<accession>A0A971S1M3</accession>
<protein>
    <recommendedName>
        <fullName evidence="7">Thioredoxin reductase</fullName>
        <ecNumber evidence="7">1.8.1.9</ecNumber>
    </recommendedName>
</protein>
<evidence type="ECO:0000256" key="1">
    <source>
        <dbReference type="ARBA" id="ARBA00009333"/>
    </source>
</evidence>